<comment type="caution">
    <text evidence="1">The sequence shown here is derived from an EMBL/GenBank/DDBJ whole genome shotgun (WGS) entry which is preliminary data.</text>
</comment>
<accession>A0ABW6DJZ5</accession>
<dbReference type="EMBL" id="JBBKXX010000003">
    <property type="protein sequence ID" value="MFD3408828.1"/>
    <property type="molecule type" value="Genomic_DNA"/>
</dbReference>
<keyword evidence="2" id="KW-1185">Reference proteome</keyword>
<evidence type="ECO:0000313" key="2">
    <source>
        <dbReference type="Proteomes" id="UP001598019"/>
    </source>
</evidence>
<gene>
    <name evidence="1" type="ORF">SKC37_09190</name>
</gene>
<evidence type="ECO:0000313" key="1">
    <source>
        <dbReference type="EMBL" id="MFD3408828.1"/>
    </source>
</evidence>
<organism evidence="1 2">
    <name type="scientific">Aquirufa esocilacus</name>
    <dbReference type="NCBI Taxonomy" id="3096513"/>
    <lineage>
        <taxon>Bacteria</taxon>
        <taxon>Pseudomonadati</taxon>
        <taxon>Bacteroidota</taxon>
        <taxon>Cytophagia</taxon>
        <taxon>Cytophagales</taxon>
        <taxon>Flectobacillaceae</taxon>
        <taxon>Aquirufa</taxon>
    </lineage>
</organism>
<protein>
    <submittedName>
        <fullName evidence="1">Uncharacterized protein</fullName>
    </submittedName>
</protein>
<dbReference type="RefSeq" id="WP_377981190.1">
    <property type="nucleotide sequence ID" value="NZ_JBBKXX010000003.1"/>
</dbReference>
<name>A0ABW6DJZ5_9BACT</name>
<reference evidence="1 2" key="1">
    <citation type="submission" date="2024-03" db="EMBL/GenBank/DDBJ databases">
        <title>Aquirufa genome sequencing.</title>
        <authorList>
            <person name="Pitt A."/>
            <person name="Hahn M.W."/>
        </authorList>
    </citation>
    <scope>NUCLEOTIDE SEQUENCE [LARGE SCALE GENOMIC DNA]</scope>
    <source>
        <strain evidence="1 2">HETE-83D</strain>
    </source>
</reference>
<dbReference type="Proteomes" id="UP001598019">
    <property type="component" value="Unassembled WGS sequence"/>
</dbReference>
<proteinExistence type="predicted"/>
<sequence>MSTYQISATEYQCLQYCIEDLSLTSADFIRDGHGGFDIEYNPVLPETTDKYLLDEIISQLIDDLNIYWNVHLEFTSACGGQLEITYVETRNVSEYEDEFIEQLNFMSPELNKHIEETYAVDFESCEKILFSSMEGSSAGDFNVASFSMVVFVEEDEIEISDETTIALAGVLLHQNALLFGPQDEPFDYGFSSEEQFAELNIMLSQKSIQLIKAD</sequence>